<dbReference type="SUPFAM" id="SSF81301">
    <property type="entry name" value="Nucleotidyltransferase"/>
    <property type="match status" value="1"/>
</dbReference>
<evidence type="ECO:0000313" key="2">
    <source>
        <dbReference type="EMBL" id="HIW06585.1"/>
    </source>
</evidence>
<gene>
    <name evidence="2" type="ORF">H9889_04585</name>
</gene>
<dbReference type="InterPro" id="IPR043519">
    <property type="entry name" value="NT_sf"/>
</dbReference>
<name>A0A9D1Q6P4_9GAMM</name>
<proteinExistence type="predicted"/>
<protein>
    <submittedName>
        <fullName evidence="2">Nucleotidyltransferase domain-containing protein</fullName>
    </submittedName>
</protein>
<feature type="domain" description="Polymerase beta nucleotidyltransferase" evidence="1">
    <location>
        <begin position="39"/>
        <end position="105"/>
    </location>
</feature>
<dbReference type="EMBL" id="DXHP01000100">
    <property type="protein sequence ID" value="HIW06585.1"/>
    <property type="molecule type" value="Genomic_DNA"/>
</dbReference>
<dbReference type="Proteomes" id="UP000823934">
    <property type="component" value="Unassembled WGS sequence"/>
</dbReference>
<dbReference type="Gene3D" id="3.30.460.10">
    <property type="entry name" value="Beta Polymerase, domain 2"/>
    <property type="match status" value="1"/>
</dbReference>
<sequence>MSIKIISIKIRTDLYQAPLQEFVKPIINNCLEQLQIILPQIHSIYLYGSAAKVNAIQGKSDTDLTIVLNQTISENQQSELTELQTNLQTQYPQITKIDFDFGEYKERISQNELYRWGY</sequence>
<organism evidence="2 3">
    <name type="scientific">Candidatus Ignatzschineria merdigallinarum</name>
    <dbReference type="NCBI Taxonomy" id="2838621"/>
    <lineage>
        <taxon>Bacteria</taxon>
        <taxon>Pseudomonadati</taxon>
        <taxon>Pseudomonadota</taxon>
        <taxon>Gammaproteobacteria</taxon>
        <taxon>Cardiobacteriales</taxon>
        <taxon>Ignatzschineriaceae</taxon>
        <taxon>Ignatzschineria</taxon>
    </lineage>
</organism>
<evidence type="ECO:0000313" key="3">
    <source>
        <dbReference type="Proteomes" id="UP000823934"/>
    </source>
</evidence>
<dbReference type="Pfam" id="PF18765">
    <property type="entry name" value="Polbeta"/>
    <property type="match status" value="1"/>
</dbReference>
<evidence type="ECO:0000259" key="1">
    <source>
        <dbReference type="Pfam" id="PF18765"/>
    </source>
</evidence>
<reference evidence="2" key="2">
    <citation type="submission" date="2021-04" db="EMBL/GenBank/DDBJ databases">
        <authorList>
            <person name="Gilroy R."/>
        </authorList>
    </citation>
    <scope>NUCLEOTIDE SEQUENCE</scope>
    <source>
        <strain evidence="2">CHK160-9182</strain>
    </source>
</reference>
<comment type="caution">
    <text evidence="2">The sequence shown here is derived from an EMBL/GenBank/DDBJ whole genome shotgun (WGS) entry which is preliminary data.</text>
</comment>
<accession>A0A9D1Q6P4</accession>
<dbReference type="InterPro" id="IPR041633">
    <property type="entry name" value="Polbeta"/>
</dbReference>
<dbReference type="AlphaFoldDB" id="A0A9D1Q6P4"/>
<reference evidence="2" key="1">
    <citation type="journal article" date="2021" name="PeerJ">
        <title>Extensive microbial diversity within the chicken gut microbiome revealed by metagenomics and culture.</title>
        <authorList>
            <person name="Gilroy R."/>
            <person name="Ravi A."/>
            <person name="Getino M."/>
            <person name="Pursley I."/>
            <person name="Horton D.L."/>
            <person name="Alikhan N.F."/>
            <person name="Baker D."/>
            <person name="Gharbi K."/>
            <person name="Hall N."/>
            <person name="Watson M."/>
            <person name="Adriaenssens E.M."/>
            <person name="Foster-Nyarko E."/>
            <person name="Jarju S."/>
            <person name="Secka A."/>
            <person name="Antonio M."/>
            <person name="Oren A."/>
            <person name="Chaudhuri R.R."/>
            <person name="La Ragione R."/>
            <person name="Hildebrand F."/>
            <person name="Pallen M.J."/>
        </authorList>
    </citation>
    <scope>NUCLEOTIDE SEQUENCE</scope>
    <source>
        <strain evidence="2">CHK160-9182</strain>
    </source>
</reference>